<proteinExistence type="predicted"/>
<keyword evidence="2" id="KW-1185">Reference proteome</keyword>
<dbReference type="Proteomes" id="UP000183832">
    <property type="component" value="Unassembled WGS sequence"/>
</dbReference>
<gene>
    <name evidence="1" type="ORF">CLUMA_CG021457</name>
</gene>
<evidence type="ECO:0000313" key="1">
    <source>
        <dbReference type="EMBL" id="CRL08404.1"/>
    </source>
</evidence>
<name>A0A1J1J947_9DIPT</name>
<sequence length="72" mass="8287">METRHVSEGTTDKLKKKITINVKSESGNLPKINVYCLTLTEALLIGLNFPTRRLKTHQKTTLPQRRLRDRAL</sequence>
<dbReference type="AlphaFoldDB" id="A0A1J1J947"/>
<organism evidence="1 2">
    <name type="scientific">Clunio marinus</name>
    <dbReference type="NCBI Taxonomy" id="568069"/>
    <lineage>
        <taxon>Eukaryota</taxon>
        <taxon>Metazoa</taxon>
        <taxon>Ecdysozoa</taxon>
        <taxon>Arthropoda</taxon>
        <taxon>Hexapoda</taxon>
        <taxon>Insecta</taxon>
        <taxon>Pterygota</taxon>
        <taxon>Neoptera</taxon>
        <taxon>Endopterygota</taxon>
        <taxon>Diptera</taxon>
        <taxon>Nematocera</taxon>
        <taxon>Chironomoidea</taxon>
        <taxon>Chironomidae</taxon>
        <taxon>Clunio</taxon>
    </lineage>
</organism>
<reference evidence="1 2" key="1">
    <citation type="submission" date="2015-04" db="EMBL/GenBank/DDBJ databases">
        <authorList>
            <person name="Syromyatnikov M.Y."/>
            <person name="Popov V.N."/>
        </authorList>
    </citation>
    <scope>NUCLEOTIDE SEQUENCE [LARGE SCALE GENOMIC DNA]</scope>
</reference>
<evidence type="ECO:0000313" key="2">
    <source>
        <dbReference type="Proteomes" id="UP000183832"/>
    </source>
</evidence>
<dbReference type="EMBL" id="CVRI01000075">
    <property type="protein sequence ID" value="CRL08404.1"/>
    <property type="molecule type" value="Genomic_DNA"/>
</dbReference>
<protein>
    <submittedName>
        <fullName evidence="1">CLUMA_CG021457, isoform A</fullName>
    </submittedName>
</protein>
<accession>A0A1J1J947</accession>